<dbReference type="PANTHER" id="PTHR42703:SF1">
    <property type="entry name" value="NA(+)_H(+) ANTIPORTER SUBUNIT D1"/>
    <property type="match status" value="1"/>
</dbReference>
<feature type="non-terminal residue" evidence="8">
    <location>
        <position position="241"/>
    </location>
</feature>
<dbReference type="PRINTS" id="PR01437">
    <property type="entry name" value="NUOXDRDTASE4"/>
</dbReference>
<evidence type="ECO:0000256" key="6">
    <source>
        <dbReference type="SAM" id="Phobius"/>
    </source>
</evidence>
<feature type="transmembrane region" description="Helical" evidence="6">
    <location>
        <begin position="151"/>
        <end position="172"/>
    </location>
</feature>
<dbReference type="GO" id="GO:0042773">
    <property type="term" value="P:ATP synthesis coupled electron transport"/>
    <property type="evidence" value="ECO:0007669"/>
    <property type="project" value="InterPro"/>
</dbReference>
<gene>
    <name evidence="8" type="ORF">METZ01_LOCUS483865</name>
</gene>
<dbReference type="InterPro" id="IPR050586">
    <property type="entry name" value="CPA3_Na-H_Antiporter_D"/>
</dbReference>
<feature type="transmembrane region" description="Helical" evidence="6">
    <location>
        <begin position="62"/>
        <end position="87"/>
    </location>
</feature>
<dbReference type="PANTHER" id="PTHR42703">
    <property type="entry name" value="NADH DEHYDROGENASE"/>
    <property type="match status" value="1"/>
</dbReference>
<dbReference type="Pfam" id="PF00361">
    <property type="entry name" value="Proton_antipo_M"/>
    <property type="match status" value="1"/>
</dbReference>
<keyword evidence="5 6" id="KW-0472">Membrane</keyword>
<evidence type="ECO:0000256" key="4">
    <source>
        <dbReference type="ARBA" id="ARBA00022989"/>
    </source>
</evidence>
<accession>A0A383CFS6</accession>
<dbReference type="AlphaFoldDB" id="A0A383CFS6"/>
<dbReference type="GO" id="GO:0005886">
    <property type="term" value="C:plasma membrane"/>
    <property type="evidence" value="ECO:0007669"/>
    <property type="project" value="UniProtKB-SubCell"/>
</dbReference>
<feature type="non-terminal residue" evidence="8">
    <location>
        <position position="1"/>
    </location>
</feature>
<feature type="domain" description="NADH:quinone oxidoreductase/Mrp antiporter transmembrane" evidence="7">
    <location>
        <begin position="1"/>
        <end position="238"/>
    </location>
</feature>
<dbReference type="InterPro" id="IPR003918">
    <property type="entry name" value="NADH_UbQ_OxRdtase"/>
</dbReference>
<evidence type="ECO:0000256" key="5">
    <source>
        <dbReference type="ARBA" id="ARBA00023136"/>
    </source>
</evidence>
<evidence type="ECO:0000256" key="3">
    <source>
        <dbReference type="ARBA" id="ARBA00022692"/>
    </source>
</evidence>
<evidence type="ECO:0000256" key="1">
    <source>
        <dbReference type="ARBA" id="ARBA00004651"/>
    </source>
</evidence>
<feature type="transmembrane region" description="Helical" evidence="6">
    <location>
        <begin position="26"/>
        <end position="50"/>
    </location>
</feature>
<reference evidence="8" key="1">
    <citation type="submission" date="2018-05" db="EMBL/GenBank/DDBJ databases">
        <authorList>
            <person name="Lanie J.A."/>
            <person name="Ng W.-L."/>
            <person name="Kazmierczak K.M."/>
            <person name="Andrzejewski T.M."/>
            <person name="Davidsen T.M."/>
            <person name="Wayne K.J."/>
            <person name="Tettelin H."/>
            <person name="Glass J.I."/>
            <person name="Rusch D."/>
            <person name="Podicherti R."/>
            <person name="Tsui H.-C.T."/>
            <person name="Winkler M.E."/>
        </authorList>
    </citation>
    <scope>NUCLEOTIDE SEQUENCE</scope>
</reference>
<evidence type="ECO:0000313" key="8">
    <source>
        <dbReference type="EMBL" id="SVE31011.1"/>
    </source>
</evidence>
<protein>
    <recommendedName>
        <fullName evidence="7">NADH:quinone oxidoreductase/Mrp antiporter transmembrane domain-containing protein</fullName>
    </recommendedName>
</protein>
<sequence>LYMMTGTLNLADLSQRVAEVPDMRPIYAAFAFITVGVLIKLALFPLHIWLPNAYTEAPSAVSAFLAASATKVGAYVLLRFVFTLFGLEFSFERMPLMEILMPLSLIAILVGSGVAIFQHDLKRLFAYSSIVQIGYLALGISFASTSGLTGAIVHIFNHAMMKGGIFLALGCMMYRTGSVELNALHGLGRRMPFTMAALIIGGLGLVGVPLTSGFVSKWYLVQAAIEADLWPVAVLILLGSL</sequence>
<keyword evidence="4 6" id="KW-1133">Transmembrane helix</keyword>
<comment type="subcellular location">
    <subcellularLocation>
        <location evidence="1">Cell membrane</location>
        <topology evidence="1">Multi-pass membrane protein</topology>
    </subcellularLocation>
</comment>
<dbReference type="InterPro" id="IPR001750">
    <property type="entry name" value="ND/Mrp_TM"/>
</dbReference>
<feature type="transmembrane region" description="Helical" evidence="6">
    <location>
        <begin position="124"/>
        <end position="145"/>
    </location>
</feature>
<evidence type="ECO:0000259" key="7">
    <source>
        <dbReference type="Pfam" id="PF00361"/>
    </source>
</evidence>
<feature type="transmembrane region" description="Helical" evidence="6">
    <location>
        <begin position="193"/>
        <end position="212"/>
    </location>
</feature>
<name>A0A383CFS6_9ZZZZ</name>
<dbReference type="GO" id="GO:0008137">
    <property type="term" value="F:NADH dehydrogenase (ubiquinone) activity"/>
    <property type="evidence" value="ECO:0007669"/>
    <property type="project" value="InterPro"/>
</dbReference>
<keyword evidence="2" id="KW-1003">Cell membrane</keyword>
<organism evidence="8">
    <name type="scientific">marine metagenome</name>
    <dbReference type="NCBI Taxonomy" id="408172"/>
    <lineage>
        <taxon>unclassified sequences</taxon>
        <taxon>metagenomes</taxon>
        <taxon>ecological metagenomes</taxon>
    </lineage>
</organism>
<proteinExistence type="predicted"/>
<dbReference type="EMBL" id="UINC01208463">
    <property type="protein sequence ID" value="SVE31011.1"/>
    <property type="molecule type" value="Genomic_DNA"/>
</dbReference>
<feature type="transmembrane region" description="Helical" evidence="6">
    <location>
        <begin position="99"/>
        <end position="117"/>
    </location>
</feature>
<evidence type="ECO:0000256" key="2">
    <source>
        <dbReference type="ARBA" id="ARBA00022475"/>
    </source>
</evidence>
<keyword evidence="3 6" id="KW-0812">Transmembrane</keyword>